<evidence type="ECO:0000313" key="3">
    <source>
        <dbReference type="Proteomes" id="UP000787322"/>
    </source>
</evidence>
<dbReference type="InterPro" id="IPR039418">
    <property type="entry name" value="LexA-like"/>
</dbReference>
<name>A0A9D5X549_9ACTN</name>
<accession>A0A9D5X549</accession>
<evidence type="ECO:0000259" key="1">
    <source>
        <dbReference type="Pfam" id="PF00717"/>
    </source>
</evidence>
<dbReference type="EMBL" id="JABZGU010000066">
    <property type="protein sequence ID" value="MBF4802892.1"/>
    <property type="molecule type" value="Genomic_DNA"/>
</dbReference>
<dbReference type="CDD" id="cd06529">
    <property type="entry name" value="S24_LexA-like"/>
    <property type="match status" value="1"/>
</dbReference>
<comment type="caution">
    <text evidence="2">The sequence shown here is derived from an EMBL/GenBank/DDBJ whole genome shotgun (WGS) entry which is preliminary data.</text>
</comment>
<dbReference type="InterPro" id="IPR015927">
    <property type="entry name" value="Peptidase_S24_S26A/B/C"/>
</dbReference>
<evidence type="ECO:0000313" key="2">
    <source>
        <dbReference type="EMBL" id="MBF4802892.1"/>
    </source>
</evidence>
<sequence length="225" mass="25229">MTIEECLRQFMIDDYGSVKRFAESIGLPPTTVYNVLTRGISGSGFEIVQKIYNTLGLHYTVRGFETDYDYEDLRAKRDEYLNKRNGGFVEVPLLGHIAAGIPIEMDVVETTVLCPAEIRRRHPNAFFLTVDGESMNNVLPNGCYALVDPEKKSPVVDGTAYAVCVNGYDATIKRIKQLENGVELIPDSKDPTFHAQVYDKTVEGTESITVIGEVVWYSIPFDFKI</sequence>
<feature type="domain" description="Peptidase S24/S26A/S26B/S26C" evidence="1">
    <location>
        <begin position="92"/>
        <end position="215"/>
    </location>
</feature>
<dbReference type="SUPFAM" id="SSF51306">
    <property type="entry name" value="LexA/Signal peptidase"/>
    <property type="match status" value="1"/>
</dbReference>
<reference evidence="2" key="1">
    <citation type="submission" date="2020-04" db="EMBL/GenBank/DDBJ databases">
        <title>Deep metagenomics examines the oral microbiome during advanced dental caries in children, revealing novel taxa and co-occurrences with host molecules.</title>
        <authorList>
            <person name="Baker J.L."/>
            <person name="Morton J.T."/>
            <person name="Dinis M."/>
            <person name="Alvarez R."/>
            <person name="Tran N.C."/>
            <person name="Knight R."/>
            <person name="Edlund A."/>
        </authorList>
    </citation>
    <scope>NUCLEOTIDE SEQUENCE</scope>
    <source>
        <strain evidence="2">JCVI_3_bin.11</strain>
    </source>
</reference>
<gene>
    <name evidence="2" type="ORF">HXK24_03605</name>
</gene>
<protein>
    <recommendedName>
        <fullName evidence="1">Peptidase S24/S26A/S26B/S26C domain-containing protein</fullName>
    </recommendedName>
</protein>
<dbReference type="Pfam" id="PF00717">
    <property type="entry name" value="Peptidase_S24"/>
    <property type="match status" value="1"/>
</dbReference>
<dbReference type="Gene3D" id="2.10.109.10">
    <property type="entry name" value="Umud Fragment, subunit A"/>
    <property type="match status" value="1"/>
</dbReference>
<dbReference type="Proteomes" id="UP000787322">
    <property type="component" value="Unassembled WGS sequence"/>
</dbReference>
<proteinExistence type="predicted"/>
<dbReference type="AlphaFoldDB" id="A0A9D5X549"/>
<organism evidence="2 3">
    <name type="scientific">Lancefieldella parvula</name>
    <dbReference type="NCBI Taxonomy" id="1382"/>
    <lineage>
        <taxon>Bacteria</taxon>
        <taxon>Bacillati</taxon>
        <taxon>Actinomycetota</taxon>
        <taxon>Coriobacteriia</taxon>
        <taxon>Coriobacteriales</taxon>
        <taxon>Atopobiaceae</taxon>
        <taxon>Lancefieldella</taxon>
    </lineage>
</organism>
<dbReference type="InterPro" id="IPR036286">
    <property type="entry name" value="LexA/Signal_pep-like_sf"/>
</dbReference>